<dbReference type="EMBL" id="MWWV01000001">
    <property type="protein sequence ID" value="OZG59351.1"/>
    <property type="molecule type" value="Genomic_DNA"/>
</dbReference>
<name>A0A261FJK7_9BIFI</name>
<keyword evidence="2" id="KW-1185">Reference proteome</keyword>
<organism evidence="1 2">
    <name type="scientific">Bifidobacterium tissieri</name>
    <dbReference type="NCBI Taxonomy" id="1630162"/>
    <lineage>
        <taxon>Bacteria</taxon>
        <taxon>Bacillati</taxon>
        <taxon>Actinomycetota</taxon>
        <taxon>Actinomycetes</taxon>
        <taxon>Bifidobacteriales</taxon>
        <taxon>Bifidobacteriaceae</taxon>
        <taxon>Bifidobacterium</taxon>
    </lineage>
</organism>
<dbReference type="Proteomes" id="UP000216444">
    <property type="component" value="Unassembled WGS sequence"/>
</dbReference>
<sequence length="35" mass="3949">MAIERILALDVFDDDIKTLRKKHRRLGPSGTPSTP</sequence>
<protein>
    <submittedName>
        <fullName evidence="1">Uncharacterized protein</fullName>
    </submittedName>
</protein>
<proteinExistence type="predicted"/>
<comment type="caution">
    <text evidence="1">The sequence shown here is derived from an EMBL/GenBank/DDBJ whole genome shotgun (WGS) entry which is preliminary data.</text>
</comment>
<accession>A0A261FJK7</accession>
<gene>
    <name evidence="1" type="ORF">BTIS_0082</name>
</gene>
<dbReference type="AlphaFoldDB" id="A0A261FJK7"/>
<evidence type="ECO:0000313" key="2">
    <source>
        <dbReference type="Proteomes" id="UP000216444"/>
    </source>
</evidence>
<reference evidence="1 2" key="1">
    <citation type="journal article" date="2017" name="BMC Genomics">
        <title>Comparative genomic and phylogenomic analyses of the Bifidobacteriaceae family.</title>
        <authorList>
            <person name="Lugli G.A."/>
            <person name="Milani C."/>
            <person name="Turroni F."/>
            <person name="Duranti S."/>
            <person name="Mancabelli L."/>
            <person name="Mangifesta M."/>
            <person name="Ferrario C."/>
            <person name="Modesto M."/>
            <person name="Mattarelli P."/>
            <person name="Jiri K."/>
            <person name="van Sinderen D."/>
            <person name="Ventura M."/>
        </authorList>
    </citation>
    <scope>NUCLEOTIDE SEQUENCE [LARGE SCALE GENOMIC DNA]</scope>
    <source>
        <strain evidence="1 2">DSM 100201</strain>
    </source>
</reference>
<evidence type="ECO:0000313" key="1">
    <source>
        <dbReference type="EMBL" id="OZG59351.1"/>
    </source>
</evidence>